<dbReference type="PRINTS" id="PR00032">
    <property type="entry name" value="HTHARAC"/>
</dbReference>
<dbReference type="Proteomes" id="UP000295636">
    <property type="component" value="Unassembled WGS sequence"/>
</dbReference>
<dbReference type="PANTHER" id="PTHR43280:SF2">
    <property type="entry name" value="HTH-TYPE TRANSCRIPTIONAL REGULATOR EXSA"/>
    <property type="match status" value="1"/>
</dbReference>
<dbReference type="OrthoDB" id="9809338at2"/>
<dbReference type="InterPro" id="IPR020449">
    <property type="entry name" value="Tscrpt_reg_AraC-type_HTH"/>
</dbReference>
<protein>
    <submittedName>
        <fullName evidence="5">AraC family transcriptional regulator</fullName>
    </submittedName>
</protein>
<evidence type="ECO:0000259" key="4">
    <source>
        <dbReference type="PROSITE" id="PS01124"/>
    </source>
</evidence>
<dbReference type="PANTHER" id="PTHR43280">
    <property type="entry name" value="ARAC-FAMILY TRANSCRIPTIONAL REGULATOR"/>
    <property type="match status" value="1"/>
</dbReference>
<dbReference type="SMART" id="SM00342">
    <property type="entry name" value="HTH_ARAC"/>
    <property type="match status" value="1"/>
</dbReference>
<name>A0A4R5KDG9_9BACL</name>
<dbReference type="PROSITE" id="PS00041">
    <property type="entry name" value="HTH_ARAC_FAMILY_1"/>
    <property type="match status" value="1"/>
</dbReference>
<comment type="caution">
    <text evidence="5">The sequence shown here is derived from an EMBL/GenBank/DDBJ whole genome shotgun (WGS) entry which is preliminary data.</text>
</comment>
<dbReference type="InterPro" id="IPR037923">
    <property type="entry name" value="HTH-like"/>
</dbReference>
<dbReference type="RefSeq" id="WP_133235111.1">
    <property type="nucleotide sequence ID" value="NZ_SMRT01000020.1"/>
</dbReference>
<dbReference type="Pfam" id="PF02311">
    <property type="entry name" value="AraC_binding"/>
    <property type="match status" value="1"/>
</dbReference>
<evidence type="ECO:0000256" key="2">
    <source>
        <dbReference type="ARBA" id="ARBA00023125"/>
    </source>
</evidence>
<dbReference type="PROSITE" id="PS01124">
    <property type="entry name" value="HTH_ARAC_FAMILY_2"/>
    <property type="match status" value="1"/>
</dbReference>
<dbReference type="EMBL" id="SMRT01000020">
    <property type="protein sequence ID" value="TDF92568.1"/>
    <property type="molecule type" value="Genomic_DNA"/>
</dbReference>
<keyword evidence="3" id="KW-0804">Transcription</keyword>
<evidence type="ECO:0000313" key="5">
    <source>
        <dbReference type="EMBL" id="TDF92568.1"/>
    </source>
</evidence>
<keyword evidence="2" id="KW-0238">DNA-binding</keyword>
<dbReference type="InterPro" id="IPR018060">
    <property type="entry name" value="HTH_AraC"/>
</dbReference>
<feature type="domain" description="HTH araC/xylS-type" evidence="4">
    <location>
        <begin position="180"/>
        <end position="278"/>
    </location>
</feature>
<organism evidence="5 6">
    <name type="scientific">Paenibacillus piri</name>
    <dbReference type="NCBI Taxonomy" id="2547395"/>
    <lineage>
        <taxon>Bacteria</taxon>
        <taxon>Bacillati</taxon>
        <taxon>Bacillota</taxon>
        <taxon>Bacilli</taxon>
        <taxon>Bacillales</taxon>
        <taxon>Paenibacillaceae</taxon>
        <taxon>Paenibacillus</taxon>
    </lineage>
</organism>
<dbReference type="Gene3D" id="2.60.120.10">
    <property type="entry name" value="Jelly Rolls"/>
    <property type="match status" value="1"/>
</dbReference>
<dbReference type="Gene3D" id="1.10.10.60">
    <property type="entry name" value="Homeodomain-like"/>
    <property type="match status" value="2"/>
</dbReference>
<sequence length="282" mass="32797">MRQGCAPFLFDYRRTSAAGAFREVFHAHLEMEFTYIHEGEGLLIIDGTTYSIEPGALLMFQPFQLHRVQIRAASGFVRSLIMFDPAMLKPYWDSFPALKGFFQTLKQQPGSSRPVRSVAEGDPILALLEQFDDARQHHVSNEIHEEYMFFLLSFLRQFRRIGQAAHEQLSEPLRYRHRAEEAMQWIERHYHEPFRLEQMADELHLSRYHIAHLFKEATGTTILAYVQATRIRHACVLLTRTSLTIPEIGARTGIANPSYFCKVFREAMGTTPHQYRLQVQKP</sequence>
<keyword evidence="6" id="KW-1185">Reference proteome</keyword>
<dbReference type="SUPFAM" id="SSF46689">
    <property type="entry name" value="Homeodomain-like"/>
    <property type="match status" value="2"/>
</dbReference>
<reference evidence="5 6" key="1">
    <citation type="submission" date="2019-03" db="EMBL/GenBank/DDBJ databases">
        <title>This is whole genome sequence of Paenibacillus sp MS74 strain.</title>
        <authorList>
            <person name="Trinh H.N."/>
        </authorList>
    </citation>
    <scope>NUCLEOTIDE SEQUENCE [LARGE SCALE GENOMIC DNA]</scope>
    <source>
        <strain evidence="5 6">MS74</strain>
    </source>
</reference>
<evidence type="ECO:0000256" key="3">
    <source>
        <dbReference type="ARBA" id="ARBA00023163"/>
    </source>
</evidence>
<dbReference type="InterPro" id="IPR003313">
    <property type="entry name" value="AraC-bd"/>
</dbReference>
<evidence type="ECO:0000313" key="6">
    <source>
        <dbReference type="Proteomes" id="UP000295636"/>
    </source>
</evidence>
<dbReference type="AlphaFoldDB" id="A0A4R5KDG9"/>
<dbReference type="SUPFAM" id="SSF51215">
    <property type="entry name" value="Regulatory protein AraC"/>
    <property type="match status" value="1"/>
</dbReference>
<dbReference type="GO" id="GO:0043565">
    <property type="term" value="F:sequence-specific DNA binding"/>
    <property type="evidence" value="ECO:0007669"/>
    <property type="project" value="InterPro"/>
</dbReference>
<dbReference type="GO" id="GO:0003700">
    <property type="term" value="F:DNA-binding transcription factor activity"/>
    <property type="evidence" value="ECO:0007669"/>
    <property type="project" value="InterPro"/>
</dbReference>
<dbReference type="InterPro" id="IPR018062">
    <property type="entry name" value="HTH_AraC-typ_CS"/>
</dbReference>
<dbReference type="Pfam" id="PF12833">
    <property type="entry name" value="HTH_18"/>
    <property type="match status" value="1"/>
</dbReference>
<dbReference type="InterPro" id="IPR009057">
    <property type="entry name" value="Homeodomain-like_sf"/>
</dbReference>
<proteinExistence type="predicted"/>
<evidence type="ECO:0000256" key="1">
    <source>
        <dbReference type="ARBA" id="ARBA00023015"/>
    </source>
</evidence>
<keyword evidence="1" id="KW-0805">Transcription regulation</keyword>
<gene>
    <name evidence="5" type="ORF">E1757_29750</name>
</gene>
<accession>A0A4R5KDG9</accession>
<dbReference type="InterPro" id="IPR014710">
    <property type="entry name" value="RmlC-like_jellyroll"/>
</dbReference>